<feature type="domain" description="Tyr recombinase" evidence="5">
    <location>
        <begin position="208"/>
        <end position="376"/>
    </location>
</feature>
<evidence type="ECO:0000256" key="3">
    <source>
        <dbReference type="ARBA" id="ARBA00023172"/>
    </source>
</evidence>
<accession>A0A412G6I6</accession>
<dbReference type="AlphaFoldDB" id="A0A412G6I6"/>
<dbReference type="GO" id="GO:0006310">
    <property type="term" value="P:DNA recombination"/>
    <property type="evidence" value="ECO:0007669"/>
    <property type="project" value="UniProtKB-KW"/>
</dbReference>
<organism evidence="6 7">
    <name type="scientific">Holdemania filiformis</name>
    <dbReference type="NCBI Taxonomy" id="61171"/>
    <lineage>
        <taxon>Bacteria</taxon>
        <taxon>Bacillati</taxon>
        <taxon>Bacillota</taxon>
        <taxon>Erysipelotrichia</taxon>
        <taxon>Erysipelotrichales</taxon>
        <taxon>Erysipelotrichaceae</taxon>
        <taxon>Holdemania</taxon>
    </lineage>
</organism>
<dbReference type="InterPro" id="IPR011010">
    <property type="entry name" value="DNA_brk_join_enz"/>
</dbReference>
<dbReference type="InterPro" id="IPR050808">
    <property type="entry name" value="Phage_Integrase"/>
</dbReference>
<keyword evidence="4" id="KW-1133">Transmembrane helix</keyword>
<reference evidence="6 7" key="1">
    <citation type="submission" date="2018-08" db="EMBL/GenBank/DDBJ databases">
        <title>A genome reference for cultivated species of the human gut microbiota.</title>
        <authorList>
            <person name="Zou Y."/>
            <person name="Xue W."/>
            <person name="Luo G."/>
        </authorList>
    </citation>
    <scope>NUCLEOTIDE SEQUENCE [LARGE SCALE GENOMIC DNA]</scope>
    <source>
        <strain evidence="6 7">AF24-29</strain>
    </source>
</reference>
<dbReference type="InterPro" id="IPR002104">
    <property type="entry name" value="Integrase_catalytic"/>
</dbReference>
<dbReference type="GO" id="GO:0015074">
    <property type="term" value="P:DNA integration"/>
    <property type="evidence" value="ECO:0007669"/>
    <property type="project" value="UniProtKB-KW"/>
</dbReference>
<dbReference type="EMBL" id="QRUP01000001">
    <property type="protein sequence ID" value="RGR76914.1"/>
    <property type="molecule type" value="Genomic_DNA"/>
</dbReference>
<dbReference type="PANTHER" id="PTHR30629:SF2">
    <property type="entry name" value="PROPHAGE INTEGRASE INTS-RELATED"/>
    <property type="match status" value="1"/>
</dbReference>
<keyword evidence="3" id="KW-0233">DNA recombination</keyword>
<proteinExistence type="inferred from homology"/>
<evidence type="ECO:0000259" key="5">
    <source>
        <dbReference type="PROSITE" id="PS51898"/>
    </source>
</evidence>
<dbReference type="PROSITE" id="PS51898">
    <property type="entry name" value="TYR_RECOMBINASE"/>
    <property type="match status" value="1"/>
</dbReference>
<comment type="caution">
    <text evidence="6">The sequence shown here is derived from an EMBL/GenBank/DDBJ whole genome shotgun (WGS) entry which is preliminary data.</text>
</comment>
<keyword evidence="4" id="KW-0812">Transmembrane</keyword>
<evidence type="ECO:0000256" key="1">
    <source>
        <dbReference type="ARBA" id="ARBA00008857"/>
    </source>
</evidence>
<evidence type="ECO:0000313" key="6">
    <source>
        <dbReference type="EMBL" id="RGR76914.1"/>
    </source>
</evidence>
<keyword evidence="4" id="KW-0472">Membrane</keyword>
<dbReference type="PANTHER" id="PTHR30629">
    <property type="entry name" value="PROPHAGE INTEGRASE"/>
    <property type="match status" value="1"/>
</dbReference>
<comment type="similarity">
    <text evidence="1">Belongs to the 'phage' integrase family.</text>
</comment>
<protein>
    <submittedName>
        <fullName evidence="6">Recombinase</fullName>
    </submittedName>
</protein>
<evidence type="ECO:0000256" key="2">
    <source>
        <dbReference type="ARBA" id="ARBA00022908"/>
    </source>
</evidence>
<dbReference type="Pfam" id="PF00589">
    <property type="entry name" value="Phage_integrase"/>
    <property type="match status" value="1"/>
</dbReference>
<dbReference type="SUPFAM" id="SSF56349">
    <property type="entry name" value="DNA breaking-rejoining enzymes"/>
    <property type="match status" value="1"/>
</dbReference>
<name>A0A412G6I6_9FIRM</name>
<dbReference type="Gene3D" id="1.10.443.10">
    <property type="entry name" value="Intergrase catalytic core"/>
    <property type="match status" value="1"/>
</dbReference>
<evidence type="ECO:0000313" key="7">
    <source>
        <dbReference type="Proteomes" id="UP000284178"/>
    </source>
</evidence>
<dbReference type="Proteomes" id="UP000284178">
    <property type="component" value="Unassembled WGS sequence"/>
</dbReference>
<gene>
    <name evidence="6" type="ORF">DWY25_01065</name>
</gene>
<keyword evidence="7" id="KW-1185">Reference proteome</keyword>
<dbReference type="InterPro" id="IPR013762">
    <property type="entry name" value="Integrase-like_cat_sf"/>
</dbReference>
<feature type="transmembrane region" description="Helical" evidence="4">
    <location>
        <begin position="12"/>
        <end position="33"/>
    </location>
</feature>
<dbReference type="GO" id="GO:0003677">
    <property type="term" value="F:DNA binding"/>
    <property type="evidence" value="ECO:0007669"/>
    <property type="project" value="InterPro"/>
</dbReference>
<sequence length="379" mass="43906">MQPAGEKDQTAIRSFSIVKMTWSVIPFTMPLFYDKRRLFAMKRRPNGTGSVIKLSGSRRKPYEVRGPVKGYTDKGYPIFDRIGYAETYDQGLEMLIEYNKSPYDPLERSITLSELFERWQQDELPKLGDCNQRALKGAYRHIKVLEIKSYSSITTYQMQQTIDKCGKGYSTQAAIKALWRRLDSYAYTQDVIAKKRSDELSSASVDPNTKAPYTEDEIKILWQHTDDPTVVSILILLYTGYRVTEYLSIQRSMVDFENMTIQYGIKTRAGKERIIPIHSKIQSLVLKRFEKGDYLCAETKAERLRYAGFHKLYMRAQSKYGMSHTIHETRHTFRTRLDNAGANTKCMDLLMGHASGDTGQRVYTHKTLDQLRETIELLR</sequence>
<keyword evidence="2" id="KW-0229">DNA integration</keyword>
<evidence type="ECO:0000256" key="4">
    <source>
        <dbReference type="SAM" id="Phobius"/>
    </source>
</evidence>